<feature type="transmembrane region" description="Helical" evidence="1">
    <location>
        <begin position="299"/>
        <end position="319"/>
    </location>
</feature>
<evidence type="ECO:0000313" key="3">
    <source>
        <dbReference type="EMBL" id="QGM99015.1"/>
    </source>
</evidence>
<feature type="transmembrane region" description="Helical" evidence="1">
    <location>
        <begin position="403"/>
        <end position="425"/>
    </location>
</feature>
<keyword evidence="1" id="KW-1133">Transmembrane helix</keyword>
<keyword evidence="4" id="KW-1185">Reference proteome</keyword>
<organism evidence="3 4">
    <name type="scientific">Methylocystis parvus</name>
    <dbReference type="NCBI Taxonomy" id="134"/>
    <lineage>
        <taxon>Bacteria</taxon>
        <taxon>Pseudomonadati</taxon>
        <taxon>Pseudomonadota</taxon>
        <taxon>Alphaproteobacteria</taxon>
        <taxon>Hyphomicrobiales</taxon>
        <taxon>Methylocystaceae</taxon>
        <taxon>Methylocystis</taxon>
    </lineage>
</organism>
<feature type="transmembrane region" description="Helical" evidence="1">
    <location>
        <begin position="326"/>
        <end position="345"/>
    </location>
</feature>
<dbReference type="KEGG" id="mpar:F7D14_17015"/>
<feature type="transmembrane region" description="Helical" evidence="1">
    <location>
        <begin position="270"/>
        <end position="287"/>
    </location>
</feature>
<feature type="domain" description="DUF2157" evidence="2">
    <location>
        <begin position="16"/>
        <end position="157"/>
    </location>
</feature>
<feature type="transmembrane region" description="Helical" evidence="1">
    <location>
        <begin position="185"/>
        <end position="201"/>
    </location>
</feature>
<feature type="transmembrane region" description="Helical" evidence="1">
    <location>
        <begin position="46"/>
        <end position="67"/>
    </location>
</feature>
<evidence type="ECO:0000259" key="2">
    <source>
        <dbReference type="Pfam" id="PF09925"/>
    </source>
</evidence>
<feature type="transmembrane region" description="Helical" evidence="1">
    <location>
        <begin position="213"/>
        <end position="230"/>
    </location>
</feature>
<dbReference type="Pfam" id="PF09925">
    <property type="entry name" value="DUF2157"/>
    <property type="match status" value="1"/>
</dbReference>
<proteinExistence type="predicted"/>
<protein>
    <submittedName>
        <fullName evidence="3">DUF2157 domain-containing protein</fullName>
    </submittedName>
</protein>
<feature type="transmembrane region" description="Helical" evidence="1">
    <location>
        <begin position="160"/>
        <end position="179"/>
    </location>
</feature>
<evidence type="ECO:0000256" key="1">
    <source>
        <dbReference type="SAM" id="Phobius"/>
    </source>
</evidence>
<feature type="transmembrane region" description="Helical" evidence="1">
    <location>
        <begin position="79"/>
        <end position="98"/>
    </location>
</feature>
<keyword evidence="1" id="KW-0472">Membrane</keyword>
<feature type="transmembrane region" description="Helical" evidence="1">
    <location>
        <begin position="378"/>
        <end position="397"/>
    </location>
</feature>
<gene>
    <name evidence="3" type="ORF">F7D14_17015</name>
</gene>
<dbReference type="AlphaFoldDB" id="A0A6B8M9C8"/>
<keyword evidence="1" id="KW-0812">Transmembrane</keyword>
<feature type="transmembrane region" description="Helical" evidence="1">
    <location>
        <begin position="351"/>
        <end position="371"/>
    </location>
</feature>
<dbReference type="InterPro" id="IPR018677">
    <property type="entry name" value="DUF2157"/>
</dbReference>
<name>A0A6B8M9C8_9HYPH</name>
<feature type="transmembrane region" description="Helical" evidence="1">
    <location>
        <begin position="110"/>
        <end position="129"/>
    </location>
</feature>
<dbReference type="RefSeq" id="WP_154420068.1">
    <property type="nucleotide sequence ID" value="NZ_CP044331.1"/>
</dbReference>
<sequence length="432" mass="46950">MQDRKHVAWLYGQLPELVRDGVLDAEAAERLHRRFGAVELSGRNRAVILFGILGAALIGGGIILLLAHNWEDLSRATRTVLSFIPLLAGQALCGWTLLRRADSTAWREGAGTFLTLAIGSSIALVAQTYHLGGSFEDFLLTWALLGLPVAYLMDATLPALLYLVAIVTWAGLYLGGFWHRSDARLLSYWGLLALVMPWWLLQMREGRYRSKVALFGWTLALTLPIGFFFSMERFSLGHGWQIWQSAFWTTLFLAGEKWWGEAASSRQRPLQTVGALGAVALALSLTFEDLWRLHDGDSAGGAGLVLVVGWLIASLALLGDALRRGAVAQTLLGALPLVAIISFFLVKASPWAAVALMNLYVFGLGVGVLAAGLRSHRLGTMNAGMMILSALILCRFFDADIGFVARGVTFILIGAGFLAANLLMLRKRGAAQ</sequence>
<reference evidence="3 4" key="1">
    <citation type="submission" date="2019-09" db="EMBL/GenBank/DDBJ databases">
        <title>Isolation and complete genome sequencing of Methylocystis species.</title>
        <authorList>
            <person name="Rumah B.L."/>
            <person name="Stead C.E."/>
            <person name="Stevens B.C."/>
            <person name="Minton N.P."/>
            <person name="Grosse-Honebrink A."/>
            <person name="Zhang Y."/>
        </authorList>
    </citation>
    <scope>NUCLEOTIDE SEQUENCE [LARGE SCALE GENOMIC DNA]</scope>
    <source>
        <strain evidence="3 4">BRCS2</strain>
    </source>
</reference>
<dbReference type="Proteomes" id="UP000422569">
    <property type="component" value="Chromosome"/>
</dbReference>
<dbReference type="EMBL" id="CP044331">
    <property type="protein sequence ID" value="QGM99015.1"/>
    <property type="molecule type" value="Genomic_DNA"/>
</dbReference>
<accession>A0A6B8M9C8</accession>
<evidence type="ECO:0000313" key="4">
    <source>
        <dbReference type="Proteomes" id="UP000422569"/>
    </source>
</evidence>